<comment type="caution">
    <text evidence="1">The sequence shown here is derived from an EMBL/GenBank/DDBJ whole genome shotgun (WGS) entry which is preliminary data.</text>
</comment>
<accession>A0A8H7DGI4</accession>
<organism evidence="1 2">
    <name type="scientific">Mycena sanguinolenta</name>
    <dbReference type="NCBI Taxonomy" id="230812"/>
    <lineage>
        <taxon>Eukaryota</taxon>
        <taxon>Fungi</taxon>
        <taxon>Dikarya</taxon>
        <taxon>Basidiomycota</taxon>
        <taxon>Agaricomycotina</taxon>
        <taxon>Agaricomycetes</taxon>
        <taxon>Agaricomycetidae</taxon>
        <taxon>Agaricales</taxon>
        <taxon>Marasmiineae</taxon>
        <taxon>Mycenaceae</taxon>
        <taxon>Mycena</taxon>
    </lineage>
</organism>
<dbReference type="EMBL" id="JACAZH010000004">
    <property type="protein sequence ID" value="KAF7371398.1"/>
    <property type="molecule type" value="Genomic_DNA"/>
</dbReference>
<dbReference type="AlphaFoldDB" id="A0A8H7DGI4"/>
<dbReference type="Proteomes" id="UP000623467">
    <property type="component" value="Unassembled WGS sequence"/>
</dbReference>
<protein>
    <submittedName>
        <fullName evidence="1">Uncharacterized protein</fullName>
    </submittedName>
</protein>
<gene>
    <name evidence="1" type="ORF">MSAN_00776400</name>
</gene>
<evidence type="ECO:0000313" key="1">
    <source>
        <dbReference type="EMBL" id="KAF7371398.1"/>
    </source>
</evidence>
<proteinExistence type="predicted"/>
<name>A0A8H7DGI4_9AGAR</name>
<evidence type="ECO:0000313" key="2">
    <source>
        <dbReference type="Proteomes" id="UP000623467"/>
    </source>
</evidence>
<sequence>MSPSHKDTAAFVATGPSLARRELMLIAALTTNSEVRIRHHLSHRNLLRQVLRPFASQRTSHASTSSAHSWAITSALVKRLTALTDEPTARVEIVQSARVVQLVEECAAAVSVVYELGHGRSLVEARARYENVGLAATQPPA</sequence>
<keyword evidence="2" id="KW-1185">Reference proteome</keyword>
<reference evidence="1" key="1">
    <citation type="submission" date="2020-05" db="EMBL/GenBank/DDBJ databases">
        <title>Mycena genomes resolve the evolution of fungal bioluminescence.</title>
        <authorList>
            <person name="Tsai I.J."/>
        </authorList>
    </citation>
    <scope>NUCLEOTIDE SEQUENCE</scope>
    <source>
        <strain evidence="1">160909Yilan</strain>
    </source>
</reference>